<evidence type="ECO:0000313" key="2">
    <source>
        <dbReference type="EMBL" id="KAF6797007.1"/>
    </source>
</evidence>
<proteinExistence type="predicted"/>
<dbReference type="AlphaFoldDB" id="A0A8H6ITH9"/>
<feature type="domain" description="Protein kinase" evidence="1">
    <location>
        <begin position="160"/>
        <end position="466"/>
    </location>
</feature>
<keyword evidence="2" id="KW-0808">Transferase</keyword>
<evidence type="ECO:0000313" key="3">
    <source>
        <dbReference type="Proteomes" id="UP000652219"/>
    </source>
</evidence>
<dbReference type="PROSITE" id="PS50011">
    <property type="entry name" value="PROTEIN_KINASE_DOM"/>
    <property type="match status" value="1"/>
</dbReference>
<keyword evidence="3" id="KW-1185">Reference proteome</keyword>
<name>A0A8H6ITH9_9PEZI</name>
<dbReference type="EMBL" id="WIGN01000360">
    <property type="protein sequence ID" value="KAF6797007.1"/>
    <property type="molecule type" value="Genomic_DNA"/>
</dbReference>
<dbReference type="SMART" id="SM00220">
    <property type="entry name" value="S_TKc"/>
    <property type="match status" value="1"/>
</dbReference>
<accession>A0A8H6ITH9</accession>
<dbReference type="Pfam" id="PF00069">
    <property type="entry name" value="Pkinase"/>
    <property type="match status" value="1"/>
</dbReference>
<dbReference type="CDD" id="cd00180">
    <property type="entry name" value="PKc"/>
    <property type="match status" value="1"/>
</dbReference>
<keyword evidence="2" id="KW-0418">Kinase</keyword>
<dbReference type="PANTHER" id="PTHR24359">
    <property type="entry name" value="SERINE/THREONINE-PROTEIN KINASE SBK1"/>
    <property type="match status" value="1"/>
</dbReference>
<dbReference type="InterPro" id="IPR000719">
    <property type="entry name" value="Prot_kinase_dom"/>
</dbReference>
<dbReference type="GO" id="GO:0004674">
    <property type="term" value="F:protein serine/threonine kinase activity"/>
    <property type="evidence" value="ECO:0007669"/>
    <property type="project" value="UniProtKB-KW"/>
</dbReference>
<dbReference type="GO" id="GO:0005524">
    <property type="term" value="F:ATP binding"/>
    <property type="evidence" value="ECO:0007669"/>
    <property type="project" value="InterPro"/>
</dbReference>
<dbReference type="InterPro" id="IPR011009">
    <property type="entry name" value="Kinase-like_dom_sf"/>
</dbReference>
<evidence type="ECO:0000259" key="1">
    <source>
        <dbReference type="PROSITE" id="PS50011"/>
    </source>
</evidence>
<keyword evidence="2" id="KW-0723">Serine/threonine-protein kinase</keyword>
<dbReference type="PANTHER" id="PTHR24359:SF1">
    <property type="entry name" value="INHIBITOR OF NUCLEAR FACTOR KAPPA-B KINASE EPSILON SUBUNIT HOMOLOG 1-RELATED"/>
    <property type="match status" value="1"/>
</dbReference>
<dbReference type="SUPFAM" id="SSF56112">
    <property type="entry name" value="Protein kinase-like (PK-like)"/>
    <property type="match status" value="1"/>
</dbReference>
<comment type="caution">
    <text evidence="2">The sequence shown here is derived from an EMBL/GenBank/DDBJ whole genome shotgun (WGS) entry which is preliminary data.</text>
</comment>
<protein>
    <submittedName>
        <fullName evidence="2">Serine/threonine protein kinase</fullName>
    </submittedName>
</protein>
<dbReference type="Gene3D" id="3.30.200.20">
    <property type="entry name" value="Phosphorylase Kinase, domain 1"/>
    <property type="match status" value="1"/>
</dbReference>
<organism evidence="2 3">
    <name type="scientific">Colletotrichum sojae</name>
    <dbReference type="NCBI Taxonomy" id="2175907"/>
    <lineage>
        <taxon>Eukaryota</taxon>
        <taxon>Fungi</taxon>
        <taxon>Dikarya</taxon>
        <taxon>Ascomycota</taxon>
        <taxon>Pezizomycotina</taxon>
        <taxon>Sordariomycetes</taxon>
        <taxon>Hypocreomycetidae</taxon>
        <taxon>Glomerellales</taxon>
        <taxon>Glomerellaceae</taxon>
        <taxon>Colletotrichum</taxon>
        <taxon>Colletotrichum orchidearum species complex</taxon>
    </lineage>
</organism>
<dbReference type="Gene3D" id="1.10.510.10">
    <property type="entry name" value="Transferase(Phosphotransferase) domain 1"/>
    <property type="match status" value="1"/>
</dbReference>
<gene>
    <name evidence="2" type="ORF">CSOJ01_13054</name>
</gene>
<reference evidence="2 3" key="1">
    <citation type="journal article" date="2020" name="Phytopathology">
        <title>Genome Sequence Resources of Colletotrichum truncatum, C. plurivorum, C. musicola, and C. sojae: Four Species Pathogenic to Soybean (Glycine max).</title>
        <authorList>
            <person name="Rogerio F."/>
            <person name="Boufleur T.R."/>
            <person name="Ciampi-Guillardi M."/>
            <person name="Sukno S.A."/>
            <person name="Thon M.R."/>
            <person name="Massola Junior N.S."/>
            <person name="Baroncelli R."/>
        </authorList>
    </citation>
    <scope>NUCLEOTIDE SEQUENCE [LARGE SCALE GENOMIC DNA]</scope>
    <source>
        <strain evidence="2 3">LFN0009</strain>
    </source>
</reference>
<sequence length="513" mass="58359">MTSSNLYRQLDKSLQYCSFDSRKFLPRDKLDEIITKESIKNELPRSFMDRFRSDGITARLIHGARKLVAILVFIGEQGAVKKLIRDDGLTDEDLPFRPAQNTENHSIVKSARGKTIHSFVCLRSDAKVGNFLEKQWLFLAPVLESTGASISLDSQCPLPFRDVEEVKGHYDNIVYRAELHRSHQAGAAKNGGKIMIAVKEFKEKQYFQQEARNLEQLRKLHDDNLIQHMFCCERQSRFFIVFPWATGGNLKDFWERNTNGRQSRELALWCLQQMLGITHALRTLHGANFRHGDLKPENILHFNEGSPQHNLVIADVGVSRIHMQPTNIRTGPTTTKATTPSYEAPEVYLHKNEPRSRQYDIWSTACIFLEFVVWMVHGFEAVENFTVARCTGEPELKAWFFTQNHGRAEIHPAVVQAITALGSDPSCRRGTALGDLLGLITKDLLQIQVNDRVRASDLYDKLQAIVTRANRDPAYLPQIVPGTQELASVFQQQEVPVQVRMYTVETAMVVNGS</sequence>
<dbReference type="Proteomes" id="UP000652219">
    <property type="component" value="Unassembled WGS sequence"/>
</dbReference>